<gene>
    <name evidence="7" type="ORF">CWS31_016210</name>
</gene>
<feature type="region of interest" description="Disordered" evidence="5">
    <location>
        <begin position="860"/>
        <end position="889"/>
    </location>
</feature>
<evidence type="ECO:0000256" key="2">
    <source>
        <dbReference type="ARBA" id="ARBA00022692"/>
    </source>
</evidence>
<feature type="domain" description="Translocation and assembly module TamB C-terminal" evidence="6">
    <location>
        <begin position="982"/>
        <end position="1307"/>
    </location>
</feature>
<evidence type="ECO:0000256" key="4">
    <source>
        <dbReference type="ARBA" id="ARBA00023136"/>
    </source>
</evidence>
<protein>
    <recommendedName>
        <fullName evidence="6">Translocation and assembly module TamB C-terminal domain-containing protein</fullName>
    </recommendedName>
</protein>
<dbReference type="EMBL" id="PJAI02000030">
    <property type="protein sequence ID" value="TYK64313.1"/>
    <property type="molecule type" value="Genomic_DNA"/>
</dbReference>
<evidence type="ECO:0000259" key="6">
    <source>
        <dbReference type="Pfam" id="PF04357"/>
    </source>
</evidence>
<comment type="caution">
    <text evidence="7">The sequence shown here is derived from an EMBL/GenBank/DDBJ whole genome shotgun (WGS) entry which is preliminary data.</text>
</comment>
<evidence type="ECO:0000256" key="5">
    <source>
        <dbReference type="SAM" id="MobiDB-lite"/>
    </source>
</evidence>
<dbReference type="PANTHER" id="PTHR36985:SF1">
    <property type="entry name" value="TRANSLOCATION AND ASSEMBLY MODULE SUBUNIT TAMB"/>
    <property type="match status" value="1"/>
</dbReference>
<evidence type="ECO:0000256" key="1">
    <source>
        <dbReference type="ARBA" id="ARBA00004167"/>
    </source>
</evidence>
<dbReference type="InterPro" id="IPR007452">
    <property type="entry name" value="TamB_C"/>
</dbReference>
<organism evidence="7 8">
    <name type="scientific">Colwellia echini</name>
    <dbReference type="NCBI Taxonomy" id="1982103"/>
    <lineage>
        <taxon>Bacteria</taxon>
        <taxon>Pseudomonadati</taxon>
        <taxon>Pseudomonadota</taxon>
        <taxon>Gammaproteobacteria</taxon>
        <taxon>Alteromonadales</taxon>
        <taxon>Colwelliaceae</taxon>
        <taxon>Colwellia</taxon>
    </lineage>
</organism>
<keyword evidence="8" id="KW-1185">Reference proteome</keyword>
<accession>A0ABY3MSZ3</accession>
<evidence type="ECO:0000256" key="3">
    <source>
        <dbReference type="ARBA" id="ARBA00022989"/>
    </source>
</evidence>
<proteinExistence type="predicted"/>
<reference evidence="7 8" key="1">
    <citation type="submission" date="2019-08" db="EMBL/GenBank/DDBJ databases">
        <title>Microbe sample from Colwellia echini.</title>
        <authorList>
            <person name="Christiansen L."/>
            <person name="Pathiraja D."/>
            <person name="Schultz-Johansen M."/>
            <person name="Choi I.-G."/>
            <person name="Stougaard P."/>
        </authorList>
    </citation>
    <scope>NUCLEOTIDE SEQUENCE [LARGE SCALE GENOMIC DNA]</scope>
    <source>
        <strain evidence="7 8">A3</strain>
    </source>
</reference>
<dbReference type="Proteomes" id="UP000815846">
    <property type="component" value="Unassembled WGS sequence"/>
</dbReference>
<name>A0ABY3MSZ3_9GAMM</name>
<keyword evidence="2" id="KW-0812">Transmembrane</keyword>
<keyword evidence="4" id="KW-0472">Membrane</keyword>
<evidence type="ECO:0000313" key="8">
    <source>
        <dbReference type="Proteomes" id="UP000815846"/>
    </source>
</evidence>
<dbReference type="Pfam" id="PF04357">
    <property type="entry name" value="TamB"/>
    <property type="match status" value="1"/>
</dbReference>
<dbReference type="PANTHER" id="PTHR36985">
    <property type="entry name" value="TRANSLOCATION AND ASSEMBLY MODULE SUBUNIT TAMB"/>
    <property type="match status" value="1"/>
</dbReference>
<comment type="subcellular location">
    <subcellularLocation>
        <location evidence="1">Membrane</location>
        <topology evidence="1">Single-pass membrane protein</topology>
    </subcellularLocation>
</comment>
<evidence type="ECO:0000313" key="7">
    <source>
        <dbReference type="EMBL" id="TYK64313.1"/>
    </source>
</evidence>
<keyword evidence="3" id="KW-1133">Transmembrane helix</keyword>
<feature type="compositionally biased region" description="Polar residues" evidence="5">
    <location>
        <begin position="870"/>
        <end position="882"/>
    </location>
</feature>
<sequence>MSYQRFSLGLMSIITGLLCFFAVLLSTPWGAEVTIFVVNKVAPIHIEYKSGALLRGLRLSELSVNNEQTSAKLSNIHLQLHLRCLWKKQLCVDELSIGELNVVIKESGSTTPEPTTGDIILPSLPELPFTLQVKRFSLARLNIENRSFSLALNDFSTALFMSDVAIRIEQATLDKLHYKILEVSSSATSNSKVVKTTQGVNNTQVNGTSSSKTSNLDWPLATLPKVTIPFSLSIQPFTLNSLIVTEVFKDSEYKTLVALNNTRARLTWFRSKLSIKKLSSTSVTVNNDALIDDISLSGDVDLSIPYRLDLTLINSFKNSVALPQLNDTSQTLTLNGDLANLTIVATGEGALTFSTKGDIALTDPNLPYKIDAEVSQFILPTELTEQLPISITPSVFALQSEGDINQQMVNFKSEFSGLGYENVALELVATHQESNIKIQTLHLQDLHAANDLMLTGALDVGQEFAWDINLNTTGFTLPDINPNIAGRIQGNLNSQGFWHDEKWAVTVSNSIIKGELNKRPLNIKANIDMNHNGSVGQSDLLIEYENIALTLTGYSDEEWHINGSATIGNTALWLDDISSQLSSKINVSGPIQQPKINLQGTLTDFVVANVASDKINIDAQYSPLNNHLHEIKVTSAQVDVDEHTINSVQVSSVGDLIKQQVALAWQGDSSIDLIIDSVYSTAKSQWQVHTSNTAFTFDDINFKTNKPLQLTYKELSQALVINKHCWLVEASQLCLTKDSELSAEQGKVPLTIDVETGLLNAFMPDNTFIKSTINGQIAIDWQQGNLPSAIADLNISEGDFQLSSAGELHPLLAWQKGHVNFKLRNNTVDGKVSFTRADGVEVVNASTRILLANADTSSQSKVKQNEVKQTKANQSKLNSQVEKQAEPQRTDNNVVASQIIIKDFNLLPLHVFVPELGALEGLVNSNISIKGDLLSPEINGDLTLTEGKTNLSGDLNGIEDIQLAINFSGQQAVINGGVNINEKPATITGNADWKTEFQANVNFDGESLHLSVPPDLTLTLSPHLSAQLKTTSLNLTGSVEVVEGKLSVDKLPQGSVSLSKDVVMVGDKGESESEKKPFEISTDIRVLIKDVFKVEGQGFIGRLGGELQVSQLAGQPLQLFGGLRIPEGRYRAYGQDLSITKGAISFNGPVNNPYVSIQATRSIEKEDVTVGVDATGLANNLSIKLFSKPTMQQSEILSYLVRGRALDAEASTGSAAIGMALGTAVTNYSGVLTQLEKLPLINRIEIDGDDEQASIAGYLGDQIYIKYGVGVVEPINELTVRFYILSRLWLETVTSLESSASIYYSFDIK</sequence>